<evidence type="ECO:0000256" key="4">
    <source>
        <dbReference type="ARBA" id="ARBA00022990"/>
    </source>
</evidence>
<name>A0A7K7NTN4_HALAL</name>
<evidence type="ECO:0000256" key="1">
    <source>
        <dbReference type="ARBA" id="ARBA00008702"/>
    </source>
</evidence>
<reference evidence="6 7" key="1">
    <citation type="submission" date="2019-09" db="EMBL/GenBank/DDBJ databases">
        <title>Bird 10,000 Genomes (B10K) Project - Family phase.</title>
        <authorList>
            <person name="Zhang G."/>
        </authorList>
    </citation>
    <scope>NUCLEOTIDE SEQUENCE [LARGE SCALE GENOMIC DNA]</scope>
    <source>
        <strain evidence="6">OUT-0040</strain>
        <tissue evidence="6">Blood</tissue>
    </source>
</reference>
<gene>
    <name evidence="6" type="primary">Bkj_5</name>
    <name evidence="6" type="ORF">HALALB_R01609</name>
</gene>
<evidence type="ECO:0000256" key="3">
    <source>
        <dbReference type="ARBA" id="ARBA00022744"/>
    </source>
</evidence>
<evidence type="ECO:0000256" key="5">
    <source>
        <dbReference type="RuleBase" id="RU364002"/>
    </source>
</evidence>
<feature type="non-terminal residue" evidence="6">
    <location>
        <position position="1"/>
    </location>
</feature>
<evidence type="ECO:0000313" key="6">
    <source>
        <dbReference type="EMBL" id="NWZ58605.1"/>
    </source>
</evidence>
<dbReference type="Pfam" id="PF02422">
    <property type="entry name" value="Keratin"/>
    <property type="match status" value="1"/>
</dbReference>
<proteinExistence type="inferred from homology"/>
<dbReference type="GO" id="GO:0005882">
    <property type="term" value="C:intermediate filament"/>
    <property type="evidence" value="ECO:0007669"/>
    <property type="project" value="UniProtKB-KW"/>
</dbReference>
<comment type="caution">
    <text evidence="6">The sequence shown here is derived from an EMBL/GenBank/DDBJ whole genome shotgun (WGS) entry which is preliminary data.</text>
</comment>
<accession>A0A7K7NTN4</accession>
<dbReference type="OrthoDB" id="9380305at2759"/>
<dbReference type="PANTHER" id="PTHR31203:SF1">
    <property type="entry name" value="BETA-KERATIN-RELATED PROTEIN-RELATED"/>
    <property type="match status" value="1"/>
</dbReference>
<protein>
    <recommendedName>
        <fullName evidence="5">Keratin</fullName>
    </recommendedName>
</protein>
<feature type="non-terminal residue" evidence="6">
    <location>
        <position position="102"/>
    </location>
</feature>
<keyword evidence="3 5" id="KW-0416">Keratin</keyword>
<keyword evidence="7" id="KW-1185">Reference proteome</keyword>
<dbReference type="Proteomes" id="UP000585422">
    <property type="component" value="Unassembled WGS sequence"/>
</dbReference>
<comment type="subunit">
    <text evidence="2 5">The avian keratins (F-ker, S-ker, C-ker and B-ker) are a complex mixture of very similar polypeptides.</text>
</comment>
<evidence type="ECO:0000313" key="7">
    <source>
        <dbReference type="Proteomes" id="UP000585422"/>
    </source>
</evidence>
<sequence>MSYCRDLCIPYSSPCEVTYPQPLANVCNKLCVTSCDDSRAVTYSPPIVLTFLGLILSSCPQESIMGSCGQHSIGCPFGSGGCLGYRGYRNGVGLRGSSNGYG</sequence>
<comment type="similarity">
    <text evidence="1 5">Belongs to the avian keratin family.</text>
</comment>
<dbReference type="AlphaFoldDB" id="A0A7K7NTN4"/>
<dbReference type="InterPro" id="IPR003461">
    <property type="entry name" value="Keratin"/>
</dbReference>
<dbReference type="EMBL" id="VZSQ01000277">
    <property type="protein sequence ID" value="NWZ58605.1"/>
    <property type="molecule type" value="Genomic_DNA"/>
</dbReference>
<organism evidence="6 7">
    <name type="scientific">Haliaeetus albicilla</name>
    <name type="common">White-tailed sea-eagle</name>
    <name type="synonym">Falco albicilla</name>
    <dbReference type="NCBI Taxonomy" id="8969"/>
    <lineage>
        <taxon>Eukaryota</taxon>
        <taxon>Metazoa</taxon>
        <taxon>Chordata</taxon>
        <taxon>Craniata</taxon>
        <taxon>Vertebrata</taxon>
        <taxon>Euteleostomi</taxon>
        <taxon>Archelosauria</taxon>
        <taxon>Archosauria</taxon>
        <taxon>Dinosauria</taxon>
        <taxon>Saurischia</taxon>
        <taxon>Theropoda</taxon>
        <taxon>Coelurosauria</taxon>
        <taxon>Aves</taxon>
        <taxon>Neognathae</taxon>
        <taxon>Neoaves</taxon>
        <taxon>Telluraves</taxon>
        <taxon>Accipitrimorphae</taxon>
        <taxon>Accipitriformes</taxon>
        <taxon>Accipitridae</taxon>
        <taxon>Accipitrinae</taxon>
        <taxon>Haliaeetus</taxon>
    </lineage>
</organism>
<evidence type="ECO:0000256" key="2">
    <source>
        <dbReference type="ARBA" id="ARBA00011806"/>
    </source>
</evidence>
<keyword evidence="4" id="KW-0007">Acetylation</keyword>
<dbReference type="GO" id="GO:0005200">
    <property type="term" value="F:structural constituent of cytoskeleton"/>
    <property type="evidence" value="ECO:0007669"/>
    <property type="project" value="InterPro"/>
</dbReference>
<dbReference type="PANTHER" id="PTHR31203">
    <property type="entry name" value="BETA-KERATIN-RELATED PROTEIN-RELATED"/>
    <property type="match status" value="1"/>
</dbReference>